<feature type="non-terminal residue" evidence="1">
    <location>
        <position position="92"/>
    </location>
</feature>
<evidence type="ECO:0008006" key="2">
    <source>
        <dbReference type="Google" id="ProtNLM"/>
    </source>
</evidence>
<dbReference type="EMBL" id="GL765991">
    <property type="protein sequence ID" value="EFZ15736.1"/>
    <property type="molecule type" value="Genomic_DNA"/>
</dbReference>
<gene>
    <name evidence="1" type="ORF">SINV_08604</name>
</gene>
<accession>E9IUL8</accession>
<protein>
    <recommendedName>
        <fullName evidence="2">Mediator of RNA polymerase II transcription subunit 17</fullName>
    </recommendedName>
</protein>
<dbReference type="AlphaFoldDB" id="E9IUL8"/>
<evidence type="ECO:0000313" key="1">
    <source>
        <dbReference type="EMBL" id="EFZ15736.1"/>
    </source>
</evidence>
<sequence>MVLDPVPQESVDVKPMIQIYARKKALSGAASVLMMGAERLRNCQAELARTRSTPDFHIELLRLRQNWRLKKVSNSIIGDLSYRTGLFLFVIY</sequence>
<reference evidence="1" key="1">
    <citation type="journal article" date="2011" name="Proc. Natl. Acad. Sci. U.S.A.">
        <title>The genome of the fire ant Solenopsis invicta.</title>
        <authorList>
            <person name="Wurm Y."/>
            <person name="Wang J."/>
            <person name="Riba-Grognuz O."/>
            <person name="Corona M."/>
            <person name="Nygaard S."/>
            <person name="Hunt B.G."/>
            <person name="Ingram K.K."/>
            <person name="Falquet L."/>
            <person name="Nipitwattanaphon M."/>
            <person name="Gotzek D."/>
            <person name="Dijkstra M.B."/>
            <person name="Oettler J."/>
            <person name="Comtesse F."/>
            <person name="Shih C.J."/>
            <person name="Wu W.J."/>
            <person name="Yang C.C."/>
            <person name="Thomas J."/>
            <person name="Beaudoing E."/>
            <person name="Pradervand S."/>
            <person name="Flegel V."/>
            <person name="Cook E.D."/>
            <person name="Fabbretti R."/>
            <person name="Stockinger H."/>
            <person name="Long L."/>
            <person name="Farmerie W.G."/>
            <person name="Oakey J."/>
            <person name="Boomsma J.J."/>
            <person name="Pamilo P."/>
            <person name="Yi S.V."/>
            <person name="Heinze J."/>
            <person name="Goodisman M.A."/>
            <person name="Farinelli L."/>
            <person name="Harshman K."/>
            <person name="Hulo N."/>
            <person name="Cerutti L."/>
            <person name="Xenarios I."/>
            <person name="Shoemaker D."/>
            <person name="Keller L."/>
        </authorList>
    </citation>
    <scope>NUCLEOTIDE SEQUENCE [LARGE SCALE GENOMIC DNA]</scope>
</reference>
<dbReference type="HOGENOM" id="CLU_2416060_0_0_1"/>
<name>E9IUL8_SOLIN</name>
<proteinExistence type="predicted"/>
<organism>
    <name type="scientific">Solenopsis invicta</name>
    <name type="common">Red imported fire ant</name>
    <name type="synonym">Solenopsis wagneri</name>
    <dbReference type="NCBI Taxonomy" id="13686"/>
    <lineage>
        <taxon>Eukaryota</taxon>
        <taxon>Metazoa</taxon>
        <taxon>Ecdysozoa</taxon>
        <taxon>Arthropoda</taxon>
        <taxon>Hexapoda</taxon>
        <taxon>Insecta</taxon>
        <taxon>Pterygota</taxon>
        <taxon>Neoptera</taxon>
        <taxon>Endopterygota</taxon>
        <taxon>Hymenoptera</taxon>
        <taxon>Apocrita</taxon>
        <taxon>Aculeata</taxon>
        <taxon>Formicoidea</taxon>
        <taxon>Formicidae</taxon>
        <taxon>Myrmicinae</taxon>
        <taxon>Solenopsis</taxon>
    </lineage>
</organism>